<dbReference type="GO" id="GO:0031511">
    <property type="term" value="C:Mis6-Sim4 complex"/>
    <property type="evidence" value="ECO:0007669"/>
    <property type="project" value="InterPro"/>
</dbReference>
<dbReference type="Proteomes" id="UP000268321">
    <property type="component" value="Unassembled WGS sequence"/>
</dbReference>
<dbReference type="OrthoDB" id="21214at2759"/>
<dbReference type="EMBL" id="ML004441">
    <property type="protein sequence ID" value="RKP31456.1"/>
    <property type="molecule type" value="Genomic_DNA"/>
</dbReference>
<name>A0A4P9ZEM7_9ASCO</name>
<dbReference type="AlphaFoldDB" id="A0A4P9ZEM7"/>
<keyword evidence="2" id="KW-1185">Reference proteome</keyword>
<sequence length="268" mass="30477">MDCSSSQHANDAKLLVEEQIKIINSSLVIDDEVRDICLKHGISKSQVRSILFRTNLQIKRHNRAKYGADFVDQLVQKVLQDRNVSDDQIASPIVQLRFLLNADDTSIAHEELIPRKARLVNEVASNLPEGQLLFGLDVCSADQFELDRKDALAERSDIEDLQALKTPLSRLSSAGDDSKILESAFAGQQERMDMYNRLRDEYIKQTDEINYAVQKLAYFEKLANILSFLDDVQKTTDGEEQECSELDFTAEIRRLAILVEKLRFALSD</sequence>
<accession>A0A4P9ZEM7</accession>
<protein>
    <submittedName>
        <fullName evidence="1">Uncharacterized protein</fullName>
    </submittedName>
</protein>
<dbReference type="InterPro" id="IPR025207">
    <property type="entry name" value="Sim4_Fta4"/>
</dbReference>
<reference evidence="2" key="1">
    <citation type="journal article" date="2018" name="Nat. Microbiol.">
        <title>Leveraging single-cell genomics to expand the fungal tree of life.</title>
        <authorList>
            <person name="Ahrendt S.R."/>
            <person name="Quandt C.A."/>
            <person name="Ciobanu D."/>
            <person name="Clum A."/>
            <person name="Salamov A."/>
            <person name="Andreopoulos B."/>
            <person name="Cheng J.F."/>
            <person name="Woyke T."/>
            <person name="Pelin A."/>
            <person name="Henrissat B."/>
            <person name="Reynolds N.K."/>
            <person name="Benny G.L."/>
            <person name="Smith M.E."/>
            <person name="James T.Y."/>
            <person name="Grigoriev I.V."/>
        </authorList>
    </citation>
    <scope>NUCLEOTIDE SEQUENCE [LARGE SCALE GENOMIC DNA]</scope>
    <source>
        <strain evidence="2">Baker2002</strain>
    </source>
</reference>
<evidence type="ECO:0000313" key="1">
    <source>
        <dbReference type="EMBL" id="RKP31456.1"/>
    </source>
</evidence>
<gene>
    <name evidence="1" type="ORF">METBISCDRAFT_26545</name>
</gene>
<proteinExistence type="predicted"/>
<organism evidence="1 2">
    <name type="scientific">Metschnikowia bicuspidata</name>
    <dbReference type="NCBI Taxonomy" id="27322"/>
    <lineage>
        <taxon>Eukaryota</taxon>
        <taxon>Fungi</taxon>
        <taxon>Dikarya</taxon>
        <taxon>Ascomycota</taxon>
        <taxon>Saccharomycotina</taxon>
        <taxon>Pichiomycetes</taxon>
        <taxon>Metschnikowiaceae</taxon>
        <taxon>Metschnikowia</taxon>
    </lineage>
</organism>
<evidence type="ECO:0000313" key="2">
    <source>
        <dbReference type="Proteomes" id="UP000268321"/>
    </source>
</evidence>
<dbReference type="Pfam" id="PF13093">
    <property type="entry name" value="FTA4"/>
    <property type="match status" value="1"/>
</dbReference>